<dbReference type="Proteomes" id="UP000886595">
    <property type="component" value="Unassembled WGS sequence"/>
</dbReference>
<dbReference type="EMBL" id="JAAMPC010000180">
    <property type="protein sequence ID" value="KAG2243566.1"/>
    <property type="molecule type" value="Genomic_DNA"/>
</dbReference>
<accession>A0A8X7P1U5</accession>
<protein>
    <submittedName>
        <fullName evidence="1">Uncharacterized protein</fullName>
    </submittedName>
</protein>
<dbReference type="InterPro" id="IPR034583">
    <property type="entry name" value="EMF1"/>
</dbReference>
<evidence type="ECO:0000313" key="2">
    <source>
        <dbReference type="Proteomes" id="UP000886595"/>
    </source>
</evidence>
<sequence>MGGFAFTWQDISTAHGKGKACEHIDDIPMEIVELMAKNQYERCLPAREEDKQPPQATTSVSKNALLIDLNETYDNSMDNNTTRSGFCVRVTPAKAFSSRVERLLLVLFGCLPHQFL</sequence>
<dbReference type="GO" id="GO:0045892">
    <property type="term" value="P:negative regulation of DNA-templated transcription"/>
    <property type="evidence" value="ECO:0007669"/>
    <property type="project" value="InterPro"/>
</dbReference>
<dbReference type="PANTHER" id="PTHR35504:SF1">
    <property type="entry name" value="PROTEIN EMBRYONIC FLOWER 1"/>
    <property type="match status" value="1"/>
</dbReference>
<organism evidence="1 2">
    <name type="scientific">Brassica carinata</name>
    <name type="common">Ethiopian mustard</name>
    <name type="synonym">Abyssinian cabbage</name>
    <dbReference type="NCBI Taxonomy" id="52824"/>
    <lineage>
        <taxon>Eukaryota</taxon>
        <taxon>Viridiplantae</taxon>
        <taxon>Streptophyta</taxon>
        <taxon>Embryophyta</taxon>
        <taxon>Tracheophyta</taxon>
        <taxon>Spermatophyta</taxon>
        <taxon>Magnoliopsida</taxon>
        <taxon>eudicotyledons</taxon>
        <taxon>Gunneridae</taxon>
        <taxon>Pentapetalae</taxon>
        <taxon>rosids</taxon>
        <taxon>malvids</taxon>
        <taxon>Brassicales</taxon>
        <taxon>Brassicaceae</taxon>
        <taxon>Brassiceae</taxon>
        <taxon>Brassica</taxon>
    </lineage>
</organism>
<dbReference type="AlphaFoldDB" id="A0A8X7P1U5"/>
<dbReference type="GO" id="GO:0048367">
    <property type="term" value="P:shoot system development"/>
    <property type="evidence" value="ECO:0007669"/>
    <property type="project" value="InterPro"/>
</dbReference>
<evidence type="ECO:0000313" key="1">
    <source>
        <dbReference type="EMBL" id="KAG2243566.1"/>
    </source>
</evidence>
<name>A0A8X7P1U5_BRACI</name>
<dbReference type="OrthoDB" id="754229at2759"/>
<dbReference type="GO" id="GO:0009910">
    <property type="term" value="P:negative regulation of flower development"/>
    <property type="evidence" value="ECO:0007669"/>
    <property type="project" value="InterPro"/>
</dbReference>
<dbReference type="PANTHER" id="PTHR35504">
    <property type="entry name" value="PROTEIN EMBRYONIC FLOWER 1"/>
    <property type="match status" value="1"/>
</dbReference>
<gene>
    <name evidence="1" type="ORF">Bca52824_094587</name>
</gene>
<comment type="caution">
    <text evidence="1">The sequence shown here is derived from an EMBL/GenBank/DDBJ whole genome shotgun (WGS) entry which is preliminary data.</text>
</comment>
<proteinExistence type="predicted"/>
<reference evidence="1 2" key="1">
    <citation type="submission" date="2020-02" db="EMBL/GenBank/DDBJ databases">
        <authorList>
            <person name="Ma Q."/>
            <person name="Huang Y."/>
            <person name="Song X."/>
            <person name="Pei D."/>
        </authorList>
    </citation>
    <scope>NUCLEOTIDE SEQUENCE [LARGE SCALE GENOMIC DNA]</scope>
    <source>
        <strain evidence="1">Sxm20200214</strain>
        <tissue evidence="1">Leaf</tissue>
    </source>
</reference>
<keyword evidence="2" id="KW-1185">Reference proteome</keyword>